<evidence type="ECO:0000256" key="1">
    <source>
        <dbReference type="SAM" id="MobiDB-lite"/>
    </source>
</evidence>
<protein>
    <submittedName>
        <fullName evidence="2">Uncharacterized protein</fullName>
    </submittedName>
</protein>
<accession>A0ABV6C1F0</accession>
<dbReference type="EMBL" id="JBHLYW010000029">
    <property type="protein sequence ID" value="MFC0080129.1"/>
    <property type="molecule type" value="Genomic_DNA"/>
</dbReference>
<name>A0ABV6C1F0_9FLAO</name>
<comment type="caution">
    <text evidence="2">The sequence shown here is derived from an EMBL/GenBank/DDBJ whole genome shotgun (WGS) entry which is preliminary data.</text>
</comment>
<keyword evidence="3" id="KW-1185">Reference proteome</keyword>
<sequence>MKKDLMNDFIQNDINYQCTPDHIYTANENEDLDQEFTSGNNPDTNYRNATQNESEEKIIESGLNLAEDNTPFSTHDDHNPHDSYNLDHEDEKPFYKDDKNTADPEFAVD</sequence>
<reference evidence="2 3" key="1">
    <citation type="submission" date="2024-09" db="EMBL/GenBank/DDBJ databases">
        <authorList>
            <person name="Sun Q."/>
            <person name="Mori K."/>
        </authorList>
    </citation>
    <scope>NUCLEOTIDE SEQUENCE [LARGE SCALE GENOMIC DNA]</scope>
    <source>
        <strain evidence="2 3">CGMCC 1.12926</strain>
    </source>
</reference>
<proteinExistence type="predicted"/>
<evidence type="ECO:0000313" key="3">
    <source>
        <dbReference type="Proteomes" id="UP001589734"/>
    </source>
</evidence>
<feature type="compositionally biased region" description="Basic and acidic residues" evidence="1">
    <location>
        <begin position="74"/>
        <end position="102"/>
    </location>
</feature>
<evidence type="ECO:0000313" key="2">
    <source>
        <dbReference type="EMBL" id="MFC0080129.1"/>
    </source>
</evidence>
<gene>
    <name evidence="2" type="ORF">ACFFLS_24000</name>
</gene>
<feature type="compositionally biased region" description="Polar residues" evidence="1">
    <location>
        <begin position="35"/>
        <end position="52"/>
    </location>
</feature>
<organism evidence="2 3">
    <name type="scientific">Flavobacterium procerum</name>
    <dbReference type="NCBI Taxonomy" id="1455569"/>
    <lineage>
        <taxon>Bacteria</taxon>
        <taxon>Pseudomonadati</taxon>
        <taxon>Bacteroidota</taxon>
        <taxon>Flavobacteriia</taxon>
        <taxon>Flavobacteriales</taxon>
        <taxon>Flavobacteriaceae</taxon>
        <taxon>Flavobacterium</taxon>
    </lineage>
</organism>
<dbReference type="Proteomes" id="UP001589734">
    <property type="component" value="Unassembled WGS sequence"/>
</dbReference>
<dbReference type="RefSeq" id="WP_379682881.1">
    <property type="nucleotide sequence ID" value="NZ_JBHLYW010000029.1"/>
</dbReference>
<feature type="region of interest" description="Disordered" evidence="1">
    <location>
        <begin position="27"/>
        <end position="109"/>
    </location>
</feature>